<organism evidence="2 3">
    <name type="scientific">Prauserella cavernicola</name>
    <dbReference type="NCBI Taxonomy" id="2800127"/>
    <lineage>
        <taxon>Bacteria</taxon>
        <taxon>Bacillati</taxon>
        <taxon>Actinomycetota</taxon>
        <taxon>Actinomycetes</taxon>
        <taxon>Pseudonocardiales</taxon>
        <taxon>Pseudonocardiaceae</taxon>
        <taxon>Prauserella</taxon>
    </lineage>
</organism>
<keyword evidence="3" id="KW-1185">Reference proteome</keyword>
<evidence type="ECO:0000313" key="3">
    <source>
        <dbReference type="Proteomes" id="UP000635245"/>
    </source>
</evidence>
<feature type="region of interest" description="Disordered" evidence="1">
    <location>
        <begin position="195"/>
        <end position="226"/>
    </location>
</feature>
<sequence length="265" mass="27162">MMAFSDDLEVVSGSEVSVSRFGNVLKVLLNNLNDRDFARQSEINALNANLGSWSGGTAISRVSALESRTTNTSTSGGIGNQRLADRLGTAVGTGTNVLTGSASSQLADLRARVALLESAAPGGIKALTVPLPENITQLVAEVDEVWGSPLTFPNPGRPVAVVAWGMGTGINDSGTGAYVAMRLSISLDGGATWTSGKQSRDQVGNTNGVGASTRRGSMSPHHASFGTASGDVLVRAEHASSRASVGGQNPAFFYGQVTALMIPTG</sequence>
<evidence type="ECO:0000256" key="1">
    <source>
        <dbReference type="SAM" id="MobiDB-lite"/>
    </source>
</evidence>
<dbReference type="EMBL" id="JAENJH010000011">
    <property type="protein sequence ID" value="MBK1788800.1"/>
    <property type="molecule type" value="Genomic_DNA"/>
</dbReference>
<gene>
    <name evidence="2" type="ORF">JHE00_31110</name>
</gene>
<dbReference type="Proteomes" id="UP000635245">
    <property type="component" value="Unassembled WGS sequence"/>
</dbReference>
<evidence type="ECO:0000313" key="2">
    <source>
        <dbReference type="EMBL" id="MBK1788800.1"/>
    </source>
</evidence>
<protein>
    <submittedName>
        <fullName evidence="2">Uncharacterized protein</fullName>
    </submittedName>
</protein>
<feature type="compositionally biased region" description="Polar residues" evidence="1">
    <location>
        <begin position="195"/>
        <end position="216"/>
    </location>
</feature>
<accession>A0A934V8Z4</accession>
<name>A0A934V8Z4_9PSEU</name>
<dbReference type="AlphaFoldDB" id="A0A934V8Z4"/>
<dbReference type="RefSeq" id="WP_200325058.1">
    <property type="nucleotide sequence ID" value="NZ_JAENJH010000011.1"/>
</dbReference>
<comment type="caution">
    <text evidence="2">The sequence shown here is derived from an EMBL/GenBank/DDBJ whole genome shotgun (WGS) entry which is preliminary data.</text>
</comment>
<proteinExistence type="predicted"/>
<reference evidence="2" key="1">
    <citation type="submission" date="2020-12" db="EMBL/GenBank/DDBJ databases">
        <title>Prauserella sp. ASG 168, a novel actinomycete isolated from cave rock.</title>
        <authorList>
            <person name="Suriyachadkun C."/>
        </authorList>
    </citation>
    <scope>NUCLEOTIDE SEQUENCE</scope>
    <source>
        <strain evidence="2">ASG 168</strain>
    </source>
</reference>